<dbReference type="Proteomes" id="UP000815677">
    <property type="component" value="Unassembled WGS sequence"/>
</dbReference>
<name>A0ABQ0KX92_MYCCL</name>
<accession>A0ABQ0KX92</accession>
<gene>
    <name evidence="3" type="ORF">MCHLO_01232</name>
</gene>
<keyword evidence="2" id="KW-0472">Membrane</keyword>
<keyword evidence="4" id="KW-1185">Reference proteome</keyword>
<evidence type="ECO:0000256" key="1">
    <source>
        <dbReference type="SAM" id="MobiDB-lite"/>
    </source>
</evidence>
<feature type="compositionally biased region" description="Basic residues" evidence="1">
    <location>
        <begin position="531"/>
        <end position="543"/>
    </location>
</feature>
<sequence>MRPRWKHGEGRFSSSLPHMSDNSLPDEILSEILAPALKISDDVFSDTSDVSPFSEYSESTSAYLVVCKSWLRVATPLLYNVVILRSKDQAKALGRTLAGNPELGGFIRKLRLEGGYGPIMQKILASSPNITDLYLTFAIWTPDTTEGLVAGLPLINPHKLILRDIMKKPPKNKHVAALVSAVVDSAELWQNLKELDWPYTHEPRGRQLASALAQHGRITRLAVPTLMSAHVMYDALRRTKCPVTSVFIKDVPPKEKDLAGYFSHPELREMLRTSLHRLVIVTGQATENKSLTSLRLSGWWDKRAMHGAWADFLEHFSKDDLRLSALTEIRVRAIEWPLTERDIAKSPFTEWAAELLKREGIQLLDREDESEAKKTRNPKIAEPAAEGRIMTWPSLSILTLVIASVSFANAFVVVSELEPSDASGPHHISLLKPIPEPIHPVPPTVIVHAGVVVPVSPEQIANVEALSKTKASCAGGLRHKAAKMVASIKVAFGFVKAEAKGHVHTHHAQHKHDKLLQAAEADNVTEDEPHHHHAHHAHHKHHHDKDGVVVQHGWKQYKGYHAHAAASSFGARIQVALMSLGPWEGRAVAFVLGCGIGVLLRMFWVLTVLSLRAFRSPRATTVDYYYAEVDGEDELDAEEIFVAPPMYTVPIVVAVDEHGYPLEKVEPNAIVEESK</sequence>
<keyword evidence="2" id="KW-0812">Transmembrane</keyword>
<keyword evidence="2" id="KW-1133">Transmembrane helix</keyword>
<feature type="region of interest" description="Disordered" evidence="1">
    <location>
        <begin position="524"/>
        <end position="546"/>
    </location>
</feature>
<evidence type="ECO:0000313" key="4">
    <source>
        <dbReference type="Proteomes" id="UP000815677"/>
    </source>
</evidence>
<proteinExistence type="predicted"/>
<evidence type="ECO:0000256" key="2">
    <source>
        <dbReference type="SAM" id="Phobius"/>
    </source>
</evidence>
<feature type="transmembrane region" description="Helical" evidence="2">
    <location>
        <begin position="587"/>
        <end position="609"/>
    </location>
</feature>
<protein>
    <recommendedName>
        <fullName evidence="5">F-box domain-containing protein</fullName>
    </recommendedName>
</protein>
<dbReference type="EMBL" id="DF839169">
    <property type="protein sequence ID" value="GAT43558.1"/>
    <property type="molecule type" value="Genomic_DNA"/>
</dbReference>
<evidence type="ECO:0008006" key="5">
    <source>
        <dbReference type="Google" id="ProtNLM"/>
    </source>
</evidence>
<organism evidence="3 4">
    <name type="scientific">Mycena chlorophos</name>
    <name type="common">Agaric fungus</name>
    <name type="synonym">Agaricus chlorophos</name>
    <dbReference type="NCBI Taxonomy" id="658473"/>
    <lineage>
        <taxon>Eukaryota</taxon>
        <taxon>Fungi</taxon>
        <taxon>Dikarya</taxon>
        <taxon>Basidiomycota</taxon>
        <taxon>Agaricomycotina</taxon>
        <taxon>Agaricomycetes</taxon>
        <taxon>Agaricomycetidae</taxon>
        <taxon>Agaricales</taxon>
        <taxon>Marasmiineae</taxon>
        <taxon>Mycenaceae</taxon>
        <taxon>Mycena</taxon>
    </lineage>
</organism>
<reference evidence="3" key="1">
    <citation type="submission" date="2014-09" db="EMBL/GenBank/DDBJ databases">
        <title>Genome sequence of the luminous mushroom Mycena chlorophos for searching fungal bioluminescence genes.</title>
        <authorList>
            <person name="Tanaka Y."/>
            <person name="Kasuga D."/>
            <person name="Oba Y."/>
            <person name="Hase S."/>
            <person name="Sato K."/>
            <person name="Oba Y."/>
            <person name="Sakakibara Y."/>
        </authorList>
    </citation>
    <scope>NUCLEOTIDE SEQUENCE</scope>
</reference>
<evidence type="ECO:0000313" key="3">
    <source>
        <dbReference type="EMBL" id="GAT43558.1"/>
    </source>
</evidence>